<protein>
    <submittedName>
        <fullName evidence="2">Uncharacterized protein</fullName>
    </submittedName>
</protein>
<proteinExistence type="predicted"/>
<sequence>MPPLAFCVSPYALIPLAYHVLAKSNTSSPLQSAQNNLPTNVSWEQLPHHWRHITWMDRDPFRTGGSSGWYLSESPSSSPKSSDYSLSDLVGLGRN</sequence>
<dbReference type="EMBL" id="ML991816">
    <property type="protein sequence ID" value="KAF2232356.1"/>
    <property type="molecule type" value="Genomic_DNA"/>
</dbReference>
<dbReference type="Proteomes" id="UP000800092">
    <property type="component" value="Unassembled WGS sequence"/>
</dbReference>
<evidence type="ECO:0000313" key="2">
    <source>
        <dbReference type="EMBL" id="KAF2232356.1"/>
    </source>
</evidence>
<dbReference type="AlphaFoldDB" id="A0A6A6H2P3"/>
<reference evidence="2" key="1">
    <citation type="journal article" date="2020" name="Stud. Mycol.">
        <title>101 Dothideomycetes genomes: a test case for predicting lifestyles and emergence of pathogens.</title>
        <authorList>
            <person name="Haridas S."/>
            <person name="Albert R."/>
            <person name="Binder M."/>
            <person name="Bloem J."/>
            <person name="Labutti K."/>
            <person name="Salamov A."/>
            <person name="Andreopoulos B."/>
            <person name="Baker S."/>
            <person name="Barry K."/>
            <person name="Bills G."/>
            <person name="Bluhm B."/>
            <person name="Cannon C."/>
            <person name="Castanera R."/>
            <person name="Culley D."/>
            <person name="Daum C."/>
            <person name="Ezra D."/>
            <person name="Gonzalez J."/>
            <person name="Henrissat B."/>
            <person name="Kuo A."/>
            <person name="Liang C."/>
            <person name="Lipzen A."/>
            <person name="Lutzoni F."/>
            <person name="Magnuson J."/>
            <person name="Mondo S."/>
            <person name="Nolan M."/>
            <person name="Ohm R."/>
            <person name="Pangilinan J."/>
            <person name="Park H.-J."/>
            <person name="Ramirez L."/>
            <person name="Alfaro M."/>
            <person name="Sun H."/>
            <person name="Tritt A."/>
            <person name="Yoshinaga Y."/>
            <person name="Zwiers L.-H."/>
            <person name="Turgeon B."/>
            <person name="Goodwin S."/>
            <person name="Spatafora J."/>
            <person name="Crous P."/>
            <person name="Grigoriev I."/>
        </authorList>
    </citation>
    <scope>NUCLEOTIDE SEQUENCE</scope>
    <source>
        <strain evidence="2">Tuck. ex Michener</strain>
    </source>
</reference>
<accession>A0A6A6H2P3</accession>
<evidence type="ECO:0000313" key="3">
    <source>
        <dbReference type="Proteomes" id="UP000800092"/>
    </source>
</evidence>
<gene>
    <name evidence="2" type="ORF">EV356DRAFT_250698</name>
</gene>
<evidence type="ECO:0000256" key="1">
    <source>
        <dbReference type="SAM" id="MobiDB-lite"/>
    </source>
</evidence>
<organism evidence="2 3">
    <name type="scientific">Viridothelium virens</name>
    <name type="common">Speckled blister lichen</name>
    <name type="synonym">Trypethelium virens</name>
    <dbReference type="NCBI Taxonomy" id="1048519"/>
    <lineage>
        <taxon>Eukaryota</taxon>
        <taxon>Fungi</taxon>
        <taxon>Dikarya</taxon>
        <taxon>Ascomycota</taxon>
        <taxon>Pezizomycotina</taxon>
        <taxon>Dothideomycetes</taxon>
        <taxon>Dothideomycetes incertae sedis</taxon>
        <taxon>Trypetheliales</taxon>
        <taxon>Trypetheliaceae</taxon>
        <taxon>Viridothelium</taxon>
    </lineage>
</organism>
<keyword evidence="3" id="KW-1185">Reference proteome</keyword>
<feature type="region of interest" description="Disordered" evidence="1">
    <location>
        <begin position="69"/>
        <end position="95"/>
    </location>
</feature>
<feature type="compositionally biased region" description="Low complexity" evidence="1">
    <location>
        <begin position="69"/>
        <end position="88"/>
    </location>
</feature>
<dbReference type="OrthoDB" id="10535554at2759"/>
<name>A0A6A6H2P3_VIRVR</name>